<proteinExistence type="predicted"/>
<dbReference type="Proteomes" id="UP000692954">
    <property type="component" value="Unassembled WGS sequence"/>
</dbReference>
<evidence type="ECO:0000313" key="1">
    <source>
        <dbReference type="EMBL" id="CAD8068628.1"/>
    </source>
</evidence>
<protein>
    <submittedName>
        <fullName evidence="1">Uncharacterized protein</fullName>
    </submittedName>
</protein>
<reference evidence="1" key="1">
    <citation type="submission" date="2021-01" db="EMBL/GenBank/DDBJ databases">
        <authorList>
            <consortium name="Genoscope - CEA"/>
            <person name="William W."/>
        </authorList>
    </citation>
    <scope>NUCLEOTIDE SEQUENCE</scope>
</reference>
<sequence length="75" mass="8835">MYFDEDLGPWCSDDYRPRSRYHSQMTVPVHKDKTEVKETHQTINSILTAKKNELPKLSSKTIIYQQIHKDQGISQ</sequence>
<name>A0A8S1LKE1_9CILI</name>
<dbReference type="EMBL" id="CAJJDN010000024">
    <property type="protein sequence ID" value="CAD8068628.1"/>
    <property type="molecule type" value="Genomic_DNA"/>
</dbReference>
<accession>A0A8S1LKE1</accession>
<dbReference type="AlphaFoldDB" id="A0A8S1LKE1"/>
<evidence type="ECO:0000313" key="2">
    <source>
        <dbReference type="Proteomes" id="UP000692954"/>
    </source>
</evidence>
<keyword evidence="2" id="KW-1185">Reference proteome</keyword>
<organism evidence="1 2">
    <name type="scientific">Paramecium sonneborni</name>
    <dbReference type="NCBI Taxonomy" id="65129"/>
    <lineage>
        <taxon>Eukaryota</taxon>
        <taxon>Sar</taxon>
        <taxon>Alveolata</taxon>
        <taxon>Ciliophora</taxon>
        <taxon>Intramacronucleata</taxon>
        <taxon>Oligohymenophorea</taxon>
        <taxon>Peniculida</taxon>
        <taxon>Parameciidae</taxon>
        <taxon>Paramecium</taxon>
    </lineage>
</organism>
<comment type="caution">
    <text evidence="1">The sequence shown here is derived from an EMBL/GenBank/DDBJ whole genome shotgun (WGS) entry which is preliminary data.</text>
</comment>
<gene>
    <name evidence="1" type="ORF">PSON_ATCC_30995.1.T0240247</name>
</gene>